<feature type="transmembrane region" description="Helical" evidence="1">
    <location>
        <begin position="47"/>
        <end position="67"/>
    </location>
</feature>
<feature type="domain" description="ThuA-like" evidence="2">
    <location>
        <begin position="2"/>
        <end position="55"/>
    </location>
</feature>
<comment type="caution">
    <text evidence="3">The sequence shown here is derived from an EMBL/GenBank/DDBJ whole genome shotgun (WGS) entry which is preliminary data.</text>
</comment>
<dbReference type="Gene3D" id="3.40.50.880">
    <property type="match status" value="1"/>
</dbReference>
<keyword evidence="1" id="KW-1133">Transmembrane helix</keyword>
<keyword evidence="1" id="KW-0812">Transmembrane</keyword>
<evidence type="ECO:0000256" key="1">
    <source>
        <dbReference type="SAM" id="Phobius"/>
    </source>
</evidence>
<dbReference type="InterPro" id="IPR029062">
    <property type="entry name" value="Class_I_gatase-like"/>
</dbReference>
<dbReference type="InterPro" id="IPR029010">
    <property type="entry name" value="ThuA-like"/>
</dbReference>
<reference evidence="3 4" key="1">
    <citation type="submission" date="2022-01" db="EMBL/GenBank/DDBJ databases">
        <title>Whole genome-based taxonomy of the Shewanellaceae.</title>
        <authorList>
            <person name="Martin-Rodriguez A.J."/>
        </authorList>
    </citation>
    <scope>NUCLEOTIDE SEQUENCE [LARGE SCALE GENOMIC DNA]</scope>
    <source>
        <strain evidence="3 4">DSM 24955</strain>
    </source>
</reference>
<dbReference type="Proteomes" id="UP001202134">
    <property type="component" value="Unassembled WGS sequence"/>
</dbReference>
<organism evidence="3 4">
    <name type="scientific">Shewanella electrodiphila</name>
    <dbReference type="NCBI Taxonomy" id="934143"/>
    <lineage>
        <taxon>Bacteria</taxon>
        <taxon>Pseudomonadati</taxon>
        <taxon>Pseudomonadota</taxon>
        <taxon>Gammaproteobacteria</taxon>
        <taxon>Alteromonadales</taxon>
        <taxon>Shewanellaceae</taxon>
        <taxon>Shewanella</taxon>
    </lineage>
</organism>
<keyword evidence="1" id="KW-0472">Membrane</keyword>
<evidence type="ECO:0000313" key="3">
    <source>
        <dbReference type="EMBL" id="MCL1046042.1"/>
    </source>
</evidence>
<dbReference type="Pfam" id="PF06283">
    <property type="entry name" value="ThuA"/>
    <property type="match status" value="1"/>
</dbReference>
<accession>A0ABT0KQC8</accession>
<sequence length="97" mass="10972">MLLFTKIAGWHHQSIVDGVNAVKVLAEKHHFDYEWHEDANQFTDNNLARFLLSVFGLIICSLAFVGIHQRLGVAFMLVSQAWDSAYSLYSPYIVGST</sequence>
<evidence type="ECO:0000259" key="2">
    <source>
        <dbReference type="Pfam" id="PF06283"/>
    </source>
</evidence>
<proteinExistence type="predicted"/>
<name>A0ABT0KQC8_9GAMM</name>
<protein>
    <submittedName>
        <fullName evidence="3">ThuA domain-containing protein</fullName>
    </submittedName>
</protein>
<gene>
    <name evidence="3" type="ORF">L2737_11965</name>
</gene>
<evidence type="ECO:0000313" key="4">
    <source>
        <dbReference type="Proteomes" id="UP001202134"/>
    </source>
</evidence>
<dbReference type="RefSeq" id="WP_248955852.1">
    <property type="nucleotide sequence ID" value="NZ_JAKIKU010000005.1"/>
</dbReference>
<keyword evidence="4" id="KW-1185">Reference proteome</keyword>
<dbReference type="EMBL" id="JAKIKU010000005">
    <property type="protein sequence ID" value="MCL1046042.1"/>
    <property type="molecule type" value="Genomic_DNA"/>
</dbReference>